<dbReference type="PANTHER" id="PTHR12128:SF66">
    <property type="entry name" value="4-HYDROXY-2-OXOGLUTARATE ALDOLASE, MITOCHONDRIAL"/>
    <property type="match status" value="1"/>
</dbReference>
<dbReference type="SUPFAM" id="SSF51569">
    <property type="entry name" value="Aldolase"/>
    <property type="match status" value="1"/>
</dbReference>
<evidence type="ECO:0000313" key="6">
    <source>
        <dbReference type="EMBL" id="GED06121.1"/>
    </source>
</evidence>
<proteinExistence type="inferred from homology"/>
<dbReference type="PRINTS" id="PR00146">
    <property type="entry name" value="DHPICSNTHASE"/>
</dbReference>
<keyword evidence="2 3" id="KW-0456">Lyase</keyword>
<dbReference type="PIRSF" id="PIRSF001365">
    <property type="entry name" value="DHDPS"/>
    <property type="match status" value="1"/>
</dbReference>
<dbReference type="OrthoDB" id="9778880at2"/>
<dbReference type="AlphaFoldDB" id="A0A4Y4DUF7"/>
<dbReference type="GO" id="GO:0005829">
    <property type="term" value="C:cytosol"/>
    <property type="evidence" value="ECO:0007669"/>
    <property type="project" value="TreeGrafter"/>
</dbReference>
<keyword evidence="7" id="KW-1185">Reference proteome</keyword>
<evidence type="ECO:0000313" key="7">
    <source>
        <dbReference type="Proteomes" id="UP000316612"/>
    </source>
</evidence>
<sequence length="299" mass="31445">MSLFAGLSAFPLTPLNRDRIDERSFAALVQRLQAAGVDSITALGSTGSYAYLDGAERDRVAALAVEHAGGIPVFVGVGELRTSRMLARIDGAQAAGASGIMLAPLGYQKLNDQEVFELFAAASTHSELPIILYDNPGTTHFAFTPQLYTRIAQLPNIASIKIPGVPAEPAAALGHVRRLRSVLPARVTLGVSGDQFGAAGLLAGCEAWYSVIGGTLPRLALSLARLATSGQADAALAESRRLAPLWEQFARFGSLRVTAAIAEQLGLVPENCLPLPVQGLDARQRTELARVVAQLGLAE</sequence>
<evidence type="ECO:0000256" key="1">
    <source>
        <dbReference type="ARBA" id="ARBA00007592"/>
    </source>
</evidence>
<evidence type="ECO:0000256" key="4">
    <source>
        <dbReference type="PIRSR" id="PIRSR001365-1"/>
    </source>
</evidence>
<dbReference type="SMART" id="SM01130">
    <property type="entry name" value="DHDPS"/>
    <property type="match status" value="1"/>
</dbReference>
<dbReference type="Gene3D" id="3.20.20.70">
    <property type="entry name" value="Aldolase class I"/>
    <property type="match status" value="1"/>
</dbReference>
<feature type="active site" description="Proton donor/acceptor" evidence="4">
    <location>
        <position position="133"/>
    </location>
</feature>
<accession>A0A4Y4DUF7</accession>
<feature type="active site" description="Schiff-base intermediate with substrate" evidence="4">
    <location>
        <position position="161"/>
    </location>
</feature>
<comment type="similarity">
    <text evidence="1 3">Belongs to the DapA family.</text>
</comment>
<comment type="caution">
    <text evidence="6">The sequence shown here is derived from an EMBL/GenBank/DDBJ whole genome shotgun (WGS) entry which is preliminary data.</text>
</comment>
<evidence type="ECO:0000256" key="3">
    <source>
        <dbReference type="PIRNR" id="PIRNR001365"/>
    </source>
</evidence>
<name>A0A4Y4DUF7_GLUUR</name>
<dbReference type="RefSeq" id="WP_141363850.1">
    <property type="nucleotide sequence ID" value="NZ_BAAAJL010000003.1"/>
</dbReference>
<dbReference type="CDD" id="cd00408">
    <property type="entry name" value="DHDPS-like"/>
    <property type="match status" value="1"/>
</dbReference>
<dbReference type="GO" id="GO:0008840">
    <property type="term" value="F:4-hydroxy-tetrahydrodipicolinate synthase activity"/>
    <property type="evidence" value="ECO:0007669"/>
    <property type="project" value="TreeGrafter"/>
</dbReference>
<dbReference type="Proteomes" id="UP000316612">
    <property type="component" value="Unassembled WGS sequence"/>
</dbReference>
<reference evidence="6 7" key="1">
    <citation type="submission" date="2019-06" db="EMBL/GenBank/DDBJ databases">
        <title>Whole genome shotgun sequence of Glutamicibacter uratoxydans NBRC 15515.</title>
        <authorList>
            <person name="Hosoyama A."/>
            <person name="Uohara A."/>
            <person name="Ohji S."/>
            <person name="Ichikawa N."/>
        </authorList>
    </citation>
    <scope>NUCLEOTIDE SEQUENCE [LARGE SCALE GENOMIC DNA]</scope>
    <source>
        <strain evidence="6 7">NBRC 15515</strain>
    </source>
</reference>
<dbReference type="PANTHER" id="PTHR12128">
    <property type="entry name" value="DIHYDRODIPICOLINATE SYNTHASE"/>
    <property type="match status" value="1"/>
</dbReference>
<gene>
    <name evidence="6" type="ORF">AUR04nite_16530</name>
</gene>
<dbReference type="Pfam" id="PF00701">
    <property type="entry name" value="DHDPS"/>
    <property type="match status" value="1"/>
</dbReference>
<dbReference type="EMBL" id="BJNY01000008">
    <property type="protein sequence ID" value="GED06121.1"/>
    <property type="molecule type" value="Genomic_DNA"/>
</dbReference>
<organism evidence="6 7">
    <name type="scientific">Glutamicibacter uratoxydans</name>
    <name type="common">Arthrobacter uratoxydans</name>
    <dbReference type="NCBI Taxonomy" id="43667"/>
    <lineage>
        <taxon>Bacteria</taxon>
        <taxon>Bacillati</taxon>
        <taxon>Actinomycetota</taxon>
        <taxon>Actinomycetes</taxon>
        <taxon>Micrococcales</taxon>
        <taxon>Micrococcaceae</taxon>
        <taxon>Glutamicibacter</taxon>
    </lineage>
</organism>
<evidence type="ECO:0000256" key="5">
    <source>
        <dbReference type="PIRSR" id="PIRSR001365-2"/>
    </source>
</evidence>
<dbReference type="InterPro" id="IPR002220">
    <property type="entry name" value="DapA-like"/>
</dbReference>
<dbReference type="InterPro" id="IPR013785">
    <property type="entry name" value="Aldolase_TIM"/>
</dbReference>
<protein>
    <submittedName>
        <fullName evidence="6">Dihydrodipicolinate synthase family protein</fullName>
    </submittedName>
</protein>
<evidence type="ECO:0000256" key="2">
    <source>
        <dbReference type="ARBA" id="ARBA00023239"/>
    </source>
</evidence>
<feature type="binding site" evidence="5">
    <location>
        <position position="46"/>
    </location>
    <ligand>
        <name>pyruvate</name>
        <dbReference type="ChEBI" id="CHEBI:15361"/>
    </ligand>
</feature>